<comment type="caution">
    <text evidence="7">The sequence shown here is derived from an EMBL/GenBank/DDBJ whole genome shotgun (WGS) entry which is preliminary data.</text>
</comment>
<feature type="domain" description="PA14" evidence="6">
    <location>
        <begin position="162"/>
        <end position="313"/>
    </location>
</feature>
<feature type="compositionally biased region" description="Gly residues" evidence="4">
    <location>
        <begin position="27"/>
        <end position="57"/>
    </location>
</feature>
<dbReference type="InterPro" id="IPR011874">
    <property type="entry name" value="Fibro_Slime"/>
</dbReference>
<feature type="region of interest" description="Disordered" evidence="4">
    <location>
        <begin position="21"/>
        <end position="57"/>
    </location>
</feature>
<evidence type="ECO:0000256" key="4">
    <source>
        <dbReference type="SAM" id="MobiDB-lite"/>
    </source>
</evidence>
<evidence type="ECO:0000313" key="8">
    <source>
        <dbReference type="Proteomes" id="UP000075420"/>
    </source>
</evidence>
<dbReference type="InterPro" id="IPR037524">
    <property type="entry name" value="PA14/GLEYA"/>
</dbReference>
<dbReference type="PROSITE" id="PS51820">
    <property type="entry name" value="PA14"/>
    <property type="match status" value="1"/>
</dbReference>
<evidence type="ECO:0000259" key="6">
    <source>
        <dbReference type="PROSITE" id="PS51820"/>
    </source>
</evidence>
<proteinExistence type="inferred from homology"/>
<evidence type="ECO:0000256" key="3">
    <source>
        <dbReference type="ARBA" id="ARBA00023180"/>
    </source>
</evidence>
<accession>A0A150PAQ9</accession>
<name>A0A150PAQ9_SORCE</name>
<gene>
    <name evidence="7" type="ORF">BE08_45050</name>
</gene>
<sequence length="313" mass="33403">MSPRSFFLLTFAVAALACSSEPVEPGDTGGNGNTTAGPGGSGASGTPAGGSGTGGIDDIGSIAGGNVTVGAGGAGGGEECKSVLTVLYRDFKESHPDFEMDFRGDGVRRKLVEPELDSEMKPQFLNSVGCPPNLATPLDCETGGTRNEVVINSKATFDEWFRDVPGVNMSFEKELALEESPPGSGQYIFDSTDFFPLAPEEGFGITPPNHKNQNFLFTTEIHLKFGYVAGQQFSFRGDDDMWIFINGKLALDLGSMHGPESGVIDFDAQAQYLGIYPGNTYTMDIFHAERHTDGSNFHIETNISCFVPVEVPR</sequence>
<dbReference type="AlphaFoldDB" id="A0A150PAQ9"/>
<evidence type="ECO:0000256" key="5">
    <source>
        <dbReference type="SAM" id="SignalP"/>
    </source>
</evidence>
<dbReference type="GO" id="GO:0005576">
    <property type="term" value="C:extracellular region"/>
    <property type="evidence" value="ECO:0007669"/>
    <property type="project" value="TreeGrafter"/>
</dbReference>
<dbReference type="InterPro" id="IPR011658">
    <property type="entry name" value="PA14_dom"/>
</dbReference>
<feature type="signal peptide" evidence="5">
    <location>
        <begin position="1"/>
        <end position="17"/>
    </location>
</feature>
<protein>
    <recommendedName>
        <fullName evidence="6">PA14 domain-containing protein</fullName>
    </recommendedName>
</protein>
<evidence type="ECO:0000313" key="7">
    <source>
        <dbReference type="EMBL" id="KYF52784.1"/>
    </source>
</evidence>
<dbReference type="PANTHER" id="PTHR31137">
    <property type="entry name" value="PROTEIN PSIB-RELATED-RELATED"/>
    <property type="match status" value="1"/>
</dbReference>
<dbReference type="NCBIfam" id="TIGR02148">
    <property type="entry name" value="Fibro_Slime"/>
    <property type="match status" value="1"/>
</dbReference>
<dbReference type="PROSITE" id="PS51257">
    <property type="entry name" value="PROKAR_LIPOPROTEIN"/>
    <property type="match status" value="1"/>
</dbReference>
<keyword evidence="3" id="KW-0325">Glycoprotein</keyword>
<keyword evidence="2 5" id="KW-0732">Signal</keyword>
<dbReference type="InterPro" id="IPR051154">
    <property type="entry name" value="Prespore-cell_inducing_factor"/>
</dbReference>
<dbReference type="EMBL" id="JELY01002369">
    <property type="protein sequence ID" value="KYF52784.1"/>
    <property type="molecule type" value="Genomic_DNA"/>
</dbReference>
<comment type="similarity">
    <text evidence="1">Belongs to the prespore-cell-inducing factor family.</text>
</comment>
<dbReference type="Proteomes" id="UP000075420">
    <property type="component" value="Unassembled WGS sequence"/>
</dbReference>
<feature type="chain" id="PRO_5007565415" description="PA14 domain-containing protein" evidence="5">
    <location>
        <begin position="18"/>
        <end position="313"/>
    </location>
</feature>
<organism evidence="7 8">
    <name type="scientific">Sorangium cellulosum</name>
    <name type="common">Polyangium cellulosum</name>
    <dbReference type="NCBI Taxonomy" id="56"/>
    <lineage>
        <taxon>Bacteria</taxon>
        <taxon>Pseudomonadati</taxon>
        <taxon>Myxococcota</taxon>
        <taxon>Polyangia</taxon>
        <taxon>Polyangiales</taxon>
        <taxon>Polyangiaceae</taxon>
        <taxon>Sorangium</taxon>
    </lineage>
</organism>
<dbReference type="Pfam" id="PF07691">
    <property type="entry name" value="PA14"/>
    <property type="match status" value="1"/>
</dbReference>
<evidence type="ECO:0000256" key="2">
    <source>
        <dbReference type="ARBA" id="ARBA00022729"/>
    </source>
</evidence>
<reference evidence="7 8" key="1">
    <citation type="submission" date="2014-02" db="EMBL/GenBank/DDBJ databases">
        <title>The small core and large imbalanced accessory genome model reveals a collaborative survival strategy of Sorangium cellulosum strains in nature.</title>
        <authorList>
            <person name="Han K."/>
            <person name="Peng R."/>
            <person name="Blom J."/>
            <person name="Li Y.-Z."/>
        </authorList>
    </citation>
    <scope>NUCLEOTIDE SEQUENCE [LARGE SCALE GENOMIC DNA]</scope>
    <source>
        <strain evidence="7 8">So0157-25</strain>
    </source>
</reference>
<evidence type="ECO:0000256" key="1">
    <source>
        <dbReference type="ARBA" id="ARBA00008709"/>
    </source>
</evidence>